<evidence type="ECO:0000313" key="3">
    <source>
        <dbReference type="Proteomes" id="UP000642673"/>
    </source>
</evidence>
<feature type="region of interest" description="Disordered" evidence="1">
    <location>
        <begin position="118"/>
        <end position="137"/>
    </location>
</feature>
<evidence type="ECO:0000313" key="2">
    <source>
        <dbReference type="EMBL" id="GHB83755.1"/>
    </source>
</evidence>
<comment type="caution">
    <text evidence="2">The sequence shown here is derived from an EMBL/GenBank/DDBJ whole genome shotgun (WGS) entry which is preliminary data.</text>
</comment>
<accession>A0ABQ3F274</accession>
<protein>
    <submittedName>
        <fullName evidence="2">Uncharacterized protein</fullName>
    </submittedName>
</protein>
<proteinExistence type="predicted"/>
<sequence length="176" mass="19000">MQVIDQVGNVPAQFFYAHEETAFAWRALDADWDIDHRAGLVLRHPRTPASRHAVYHRNTGRNRVWLAKRHLPAALVPMYLTSWAATHCSSAPRRLGCSPGGPDSSRCAARVSSTASQAMAHGVAHDPTGPTPGAPTLPWLSLVCGPDGQQGLRPRHGLGEGTQSSYRTLGAMPGIR</sequence>
<reference evidence="3" key="1">
    <citation type="journal article" date="2019" name="Int. J. Syst. Evol. Microbiol.">
        <title>The Global Catalogue of Microorganisms (GCM) 10K type strain sequencing project: providing services to taxonomists for standard genome sequencing and annotation.</title>
        <authorList>
            <consortium name="The Broad Institute Genomics Platform"/>
            <consortium name="The Broad Institute Genome Sequencing Center for Infectious Disease"/>
            <person name="Wu L."/>
            <person name="Ma J."/>
        </authorList>
    </citation>
    <scope>NUCLEOTIDE SEQUENCE [LARGE SCALE GENOMIC DNA]</scope>
    <source>
        <strain evidence="3">JCM 4738</strain>
    </source>
</reference>
<gene>
    <name evidence="2" type="ORF">GCM10010347_63300</name>
</gene>
<name>A0ABQ3F274_9ACTN</name>
<dbReference type="EMBL" id="BMVP01000024">
    <property type="protein sequence ID" value="GHB83755.1"/>
    <property type="molecule type" value="Genomic_DNA"/>
</dbReference>
<feature type="region of interest" description="Disordered" evidence="1">
    <location>
        <begin position="150"/>
        <end position="176"/>
    </location>
</feature>
<dbReference type="Proteomes" id="UP000642673">
    <property type="component" value="Unassembled WGS sequence"/>
</dbReference>
<keyword evidence="3" id="KW-1185">Reference proteome</keyword>
<organism evidence="2 3">
    <name type="scientific">Streptomyces cirratus</name>
    <dbReference type="NCBI Taxonomy" id="68187"/>
    <lineage>
        <taxon>Bacteria</taxon>
        <taxon>Bacillati</taxon>
        <taxon>Actinomycetota</taxon>
        <taxon>Actinomycetes</taxon>
        <taxon>Kitasatosporales</taxon>
        <taxon>Streptomycetaceae</taxon>
        <taxon>Streptomyces</taxon>
    </lineage>
</organism>
<evidence type="ECO:0000256" key="1">
    <source>
        <dbReference type="SAM" id="MobiDB-lite"/>
    </source>
</evidence>